<evidence type="ECO:0000313" key="2">
    <source>
        <dbReference type="EMBL" id="KAF9070620.1"/>
    </source>
</evidence>
<evidence type="ECO:0000256" key="1">
    <source>
        <dbReference type="SAM" id="MobiDB-lite"/>
    </source>
</evidence>
<sequence length="215" mass="23844">MSQDALGHISCGVWACVGYRRKSKMGTFSAIYVIEPNVKIQKLRVFYHDGEPSRGSDEARKKQGNIFHTQFWTLHRDKIEAGWSKLKEAIERRDLEQRKTDQDSTNKRKRKEYKGRGGNKRNGNKKPKASNLEAELPTEAHAKEKADKAGSGTNSPTPETEAHTREKAGSGMALDTHPQPQPQHGGSNEGEGNQAGSSAQDTRMALSNILGNYEA</sequence>
<keyword evidence="3" id="KW-1185">Reference proteome</keyword>
<dbReference type="Proteomes" id="UP000772434">
    <property type="component" value="Unassembled WGS sequence"/>
</dbReference>
<accession>A0A9P5U863</accession>
<organism evidence="2 3">
    <name type="scientific">Rhodocollybia butyracea</name>
    <dbReference type="NCBI Taxonomy" id="206335"/>
    <lineage>
        <taxon>Eukaryota</taxon>
        <taxon>Fungi</taxon>
        <taxon>Dikarya</taxon>
        <taxon>Basidiomycota</taxon>
        <taxon>Agaricomycotina</taxon>
        <taxon>Agaricomycetes</taxon>
        <taxon>Agaricomycetidae</taxon>
        <taxon>Agaricales</taxon>
        <taxon>Marasmiineae</taxon>
        <taxon>Omphalotaceae</taxon>
        <taxon>Rhodocollybia</taxon>
    </lineage>
</organism>
<dbReference type="EMBL" id="JADNRY010000039">
    <property type="protein sequence ID" value="KAF9070620.1"/>
    <property type="molecule type" value="Genomic_DNA"/>
</dbReference>
<name>A0A9P5U863_9AGAR</name>
<feature type="region of interest" description="Disordered" evidence="1">
    <location>
        <begin position="94"/>
        <end position="215"/>
    </location>
</feature>
<feature type="compositionally biased region" description="Basic residues" evidence="1">
    <location>
        <begin position="107"/>
        <end position="128"/>
    </location>
</feature>
<feature type="compositionally biased region" description="Basic and acidic residues" evidence="1">
    <location>
        <begin position="94"/>
        <end position="106"/>
    </location>
</feature>
<protein>
    <submittedName>
        <fullName evidence="2">Uncharacterized protein</fullName>
    </submittedName>
</protein>
<dbReference type="AlphaFoldDB" id="A0A9P5U863"/>
<comment type="caution">
    <text evidence="2">The sequence shown here is derived from an EMBL/GenBank/DDBJ whole genome shotgun (WGS) entry which is preliminary data.</text>
</comment>
<evidence type="ECO:0000313" key="3">
    <source>
        <dbReference type="Proteomes" id="UP000772434"/>
    </source>
</evidence>
<reference evidence="2" key="1">
    <citation type="submission" date="2020-11" db="EMBL/GenBank/DDBJ databases">
        <authorList>
            <consortium name="DOE Joint Genome Institute"/>
            <person name="Ahrendt S."/>
            <person name="Riley R."/>
            <person name="Andreopoulos W."/>
            <person name="Labutti K."/>
            <person name="Pangilinan J."/>
            <person name="Ruiz-Duenas F.J."/>
            <person name="Barrasa J.M."/>
            <person name="Sanchez-Garcia M."/>
            <person name="Camarero S."/>
            <person name="Miyauchi S."/>
            <person name="Serrano A."/>
            <person name="Linde D."/>
            <person name="Babiker R."/>
            <person name="Drula E."/>
            <person name="Ayuso-Fernandez I."/>
            <person name="Pacheco R."/>
            <person name="Padilla G."/>
            <person name="Ferreira P."/>
            <person name="Barriuso J."/>
            <person name="Kellner H."/>
            <person name="Castanera R."/>
            <person name="Alfaro M."/>
            <person name="Ramirez L."/>
            <person name="Pisabarro A.G."/>
            <person name="Kuo A."/>
            <person name="Tritt A."/>
            <person name="Lipzen A."/>
            <person name="He G."/>
            <person name="Yan M."/>
            <person name="Ng V."/>
            <person name="Cullen D."/>
            <person name="Martin F."/>
            <person name="Rosso M.-N."/>
            <person name="Henrissat B."/>
            <person name="Hibbett D."/>
            <person name="Martinez A.T."/>
            <person name="Grigoriev I.V."/>
        </authorList>
    </citation>
    <scope>NUCLEOTIDE SEQUENCE</scope>
    <source>
        <strain evidence="2">AH 40177</strain>
    </source>
</reference>
<feature type="compositionally biased region" description="Polar residues" evidence="1">
    <location>
        <begin position="182"/>
        <end position="201"/>
    </location>
</feature>
<proteinExistence type="predicted"/>
<feature type="compositionally biased region" description="Basic and acidic residues" evidence="1">
    <location>
        <begin position="138"/>
        <end position="148"/>
    </location>
</feature>
<gene>
    <name evidence="2" type="ORF">BDP27DRAFT_1362494</name>
</gene>